<dbReference type="SUPFAM" id="SSF56219">
    <property type="entry name" value="DNase I-like"/>
    <property type="match status" value="1"/>
</dbReference>
<dbReference type="Proteomes" id="UP001327560">
    <property type="component" value="Chromosome 8"/>
</dbReference>
<accession>A0AAQ3QNN4</accession>
<dbReference type="InterPro" id="IPR036691">
    <property type="entry name" value="Endo/exonu/phosph_ase_sf"/>
</dbReference>
<gene>
    <name evidence="1" type="ORF">Cni_G24890</name>
</gene>
<proteinExistence type="predicted"/>
<reference evidence="1 2" key="1">
    <citation type="submission" date="2023-10" db="EMBL/GenBank/DDBJ databases">
        <title>Chromosome-scale genome assembly provides insights into flower coloration mechanisms of Canna indica.</title>
        <authorList>
            <person name="Li C."/>
        </authorList>
    </citation>
    <scope>NUCLEOTIDE SEQUENCE [LARGE SCALE GENOMIC DNA]</scope>
    <source>
        <tissue evidence="1">Flower</tissue>
    </source>
</reference>
<dbReference type="EMBL" id="CP136897">
    <property type="protein sequence ID" value="WOL16108.1"/>
    <property type="molecule type" value="Genomic_DNA"/>
</dbReference>
<dbReference type="AlphaFoldDB" id="A0AAQ3QNN4"/>
<dbReference type="PANTHER" id="PTHR33710:SF71">
    <property type="entry name" value="ENDONUCLEASE_EXONUCLEASE_PHOSPHATASE DOMAIN-CONTAINING PROTEIN"/>
    <property type="match status" value="1"/>
</dbReference>
<evidence type="ECO:0000313" key="2">
    <source>
        <dbReference type="Proteomes" id="UP001327560"/>
    </source>
</evidence>
<dbReference type="Gene3D" id="3.60.10.10">
    <property type="entry name" value="Endonuclease/exonuclease/phosphatase"/>
    <property type="match status" value="1"/>
</dbReference>
<keyword evidence="2" id="KW-1185">Reference proteome</keyword>
<organism evidence="1 2">
    <name type="scientific">Canna indica</name>
    <name type="common">Indian-shot</name>
    <dbReference type="NCBI Taxonomy" id="4628"/>
    <lineage>
        <taxon>Eukaryota</taxon>
        <taxon>Viridiplantae</taxon>
        <taxon>Streptophyta</taxon>
        <taxon>Embryophyta</taxon>
        <taxon>Tracheophyta</taxon>
        <taxon>Spermatophyta</taxon>
        <taxon>Magnoliopsida</taxon>
        <taxon>Liliopsida</taxon>
        <taxon>Zingiberales</taxon>
        <taxon>Cannaceae</taxon>
        <taxon>Canna</taxon>
    </lineage>
</organism>
<dbReference type="PANTHER" id="PTHR33710">
    <property type="entry name" value="BNAC02G09200D PROTEIN"/>
    <property type="match status" value="1"/>
</dbReference>
<name>A0AAQ3QNN4_9LILI</name>
<sequence length="100" mass="11435">MFKMGDSTLALKDLCLEAGLLDLDFVGCRFTWSINRAGNKRVSARLDRVYVNGDWISKYSSARVHHLLKLASDHRPIMLDINENCKPFRSKKKLFSSFIG</sequence>
<evidence type="ECO:0000313" key="1">
    <source>
        <dbReference type="EMBL" id="WOL16108.1"/>
    </source>
</evidence>
<protein>
    <submittedName>
        <fullName evidence="1">Uncharacterized protein</fullName>
    </submittedName>
</protein>